<name>A0AAV3ZMQ1_9GAST</name>
<gene>
    <name evidence="1" type="ORF">PoB_002165900</name>
</gene>
<dbReference type="AlphaFoldDB" id="A0AAV3ZMQ1"/>
<reference evidence="1 2" key="1">
    <citation type="journal article" date="2021" name="Elife">
        <title>Chloroplast acquisition without the gene transfer in kleptoplastic sea slugs, Plakobranchus ocellatus.</title>
        <authorList>
            <person name="Maeda T."/>
            <person name="Takahashi S."/>
            <person name="Yoshida T."/>
            <person name="Shimamura S."/>
            <person name="Takaki Y."/>
            <person name="Nagai Y."/>
            <person name="Toyoda A."/>
            <person name="Suzuki Y."/>
            <person name="Arimoto A."/>
            <person name="Ishii H."/>
            <person name="Satoh N."/>
            <person name="Nishiyama T."/>
            <person name="Hasebe M."/>
            <person name="Maruyama T."/>
            <person name="Minagawa J."/>
            <person name="Obokata J."/>
            <person name="Shigenobu S."/>
        </authorList>
    </citation>
    <scope>NUCLEOTIDE SEQUENCE [LARGE SCALE GENOMIC DNA]</scope>
</reference>
<dbReference type="EMBL" id="BLXT01002484">
    <property type="protein sequence ID" value="GFN95153.1"/>
    <property type="molecule type" value="Genomic_DNA"/>
</dbReference>
<dbReference type="Proteomes" id="UP000735302">
    <property type="component" value="Unassembled WGS sequence"/>
</dbReference>
<evidence type="ECO:0000313" key="1">
    <source>
        <dbReference type="EMBL" id="GFN95153.1"/>
    </source>
</evidence>
<organism evidence="1 2">
    <name type="scientific">Plakobranchus ocellatus</name>
    <dbReference type="NCBI Taxonomy" id="259542"/>
    <lineage>
        <taxon>Eukaryota</taxon>
        <taxon>Metazoa</taxon>
        <taxon>Spiralia</taxon>
        <taxon>Lophotrochozoa</taxon>
        <taxon>Mollusca</taxon>
        <taxon>Gastropoda</taxon>
        <taxon>Heterobranchia</taxon>
        <taxon>Euthyneura</taxon>
        <taxon>Panpulmonata</taxon>
        <taxon>Sacoglossa</taxon>
        <taxon>Placobranchoidea</taxon>
        <taxon>Plakobranchidae</taxon>
        <taxon>Plakobranchus</taxon>
    </lineage>
</organism>
<accession>A0AAV3ZMQ1</accession>
<proteinExistence type="predicted"/>
<protein>
    <submittedName>
        <fullName evidence="1">Uncharacterized protein</fullName>
    </submittedName>
</protein>
<sequence length="112" mass="12496">MTTSSMSAAGRAATEPSSIKRKCWNCFMPTNFLQSVAKKAVHWCEGTRTSPASFQQDCTRFIFDDEVTTSARSARLLTGVFLWRRLMSMRPNAPSGTNFECPVIQKLRVAAL</sequence>
<comment type="caution">
    <text evidence="1">The sequence shown here is derived from an EMBL/GenBank/DDBJ whole genome shotgun (WGS) entry which is preliminary data.</text>
</comment>
<keyword evidence="2" id="KW-1185">Reference proteome</keyword>
<evidence type="ECO:0000313" key="2">
    <source>
        <dbReference type="Proteomes" id="UP000735302"/>
    </source>
</evidence>